<reference evidence="3" key="1">
    <citation type="submission" date="2025-08" db="UniProtKB">
        <authorList>
            <consortium name="RefSeq"/>
        </authorList>
    </citation>
    <scope>IDENTIFICATION</scope>
</reference>
<protein>
    <submittedName>
        <fullName evidence="3">Uncharacterized protein LOC105363168</fullName>
    </submittedName>
</protein>
<evidence type="ECO:0000313" key="3">
    <source>
        <dbReference type="RefSeq" id="XP_011499091.1"/>
    </source>
</evidence>
<dbReference type="GeneID" id="105363168"/>
<dbReference type="InterPro" id="IPR006631">
    <property type="entry name" value="DM4_12"/>
</dbReference>
<accession>A0AAJ6YJ95</accession>
<gene>
    <name evidence="3" type="primary">LOC105363168</name>
</gene>
<keyword evidence="1" id="KW-0732">Signal</keyword>
<evidence type="ECO:0000313" key="2">
    <source>
        <dbReference type="Proteomes" id="UP000695007"/>
    </source>
</evidence>
<proteinExistence type="predicted"/>
<keyword evidence="2" id="KW-1185">Reference proteome</keyword>
<dbReference type="AlphaFoldDB" id="A0AAJ6YJ95"/>
<feature type="signal peptide" evidence="1">
    <location>
        <begin position="1"/>
        <end position="22"/>
    </location>
</feature>
<dbReference type="Pfam" id="PF07841">
    <property type="entry name" value="DM4_12"/>
    <property type="match status" value="1"/>
</dbReference>
<sequence>MLPDSRGLILLLSLFTILERSAEIVVAARYKRHVSFRKGSTFFYRLNYKVNSLPHTTIFAQASGFKVAWQLPTGQQSGKARQVSLDDLHEGASLVYESHGFNGKMCLLKSLCQATEYIKERDGVLMKILNLLSGSYGGNGTSILDPLVCRNYANHCPLHLIRFNAFTEH</sequence>
<feature type="chain" id="PRO_5042521136" evidence="1">
    <location>
        <begin position="23"/>
        <end position="169"/>
    </location>
</feature>
<evidence type="ECO:0000256" key="1">
    <source>
        <dbReference type="SAM" id="SignalP"/>
    </source>
</evidence>
<dbReference type="KEGG" id="csol:105363168"/>
<organism evidence="2 3">
    <name type="scientific">Ceratosolen solmsi marchali</name>
    <dbReference type="NCBI Taxonomy" id="326594"/>
    <lineage>
        <taxon>Eukaryota</taxon>
        <taxon>Metazoa</taxon>
        <taxon>Ecdysozoa</taxon>
        <taxon>Arthropoda</taxon>
        <taxon>Hexapoda</taxon>
        <taxon>Insecta</taxon>
        <taxon>Pterygota</taxon>
        <taxon>Neoptera</taxon>
        <taxon>Endopterygota</taxon>
        <taxon>Hymenoptera</taxon>
        <taxon>Apocrita</taxon>
        <taxon>Proctotrupomorpha</taxon>
        <taxon>Chalcidoidea</taxon>
        <taxon>Agaonidae</taxon>
        <taxon>Agaoninae</taxon>
        <taxon>Ceratosolen</taxon>
    </lineage>
</organism>
<name>A0AAJ6YJ95_9HYME</name>
<dbReference type="RefSeq" id="XP_011499091.1">
    <property type="nucleotide sequence ID" value="XM_011500789.1"/>
</dbReference>
<dbReference type="Proteomes" id="UP000695007">
    <property type="component" value="Unplaced"/>
</dbReference>